<name>A0A1F2WKB2_9ACTN</name>
<gene>
    <name evidence="1" type="ORF">A2Y75_07465</name>
</gene>
<dbReference type="AlphaFoldDB" id="A0A1F2WKB2"/>
<sequence>MVPGLNMGSCLNINMVPGLNIDAFKLPSLQPILVSGFIYKPRYLLGKIFIEGIMALWLCKEVR</sequence>
<dbReference type="EMBL" id="MELK01000035">
    <property type="protein sequence ID" value="OFW57261.1"/>
    <property type="molecule type" value="Genomic_DNA"/>
</dbReference>
<dbReference type="STRING" id="1797197.A2Y75_07465"/>
<protein>
    <submittedName>
        <fullName evidence="1">Uncharacterized protein</fullName>
    </submittedName>
</protein>
<dbReference type="Proteomes" id="UP000177876">
    <property type="component" value="Unassembled WGS sequence"/>
</dbReference>
<proteinExistence type="predicted"/>
<evidence type="ECO:0000313" key="2">
    <source>
        <dbReference type="Proteomes" id="UP000177876"/>
    </source>
</evidence>
<comment type="caution">
    <text evidence="1">The sequence shown here is derived from an EMBL/GenBank/DDBJ whole genome shotgun (WGS) entry which is preliminary data.</text>
</comment>
<evidence type="ECO:0000313" key="1">
    <source>
        <dbReference type="EMBL" id="OFW57261.1"/>
    </source>
</evidence>
<reference evidence="1 2" key="1">
    <citation type="journal article" date="2016" name="Nat. Commun.">
        <title>Thousands of microbial genomes shed light on interconnected biogeochemical processes in an aquifer system.</title>
        <authorList>
            <person name="Anantharaman K."/>
            <person name="Brown C.T."/>
            <person name="Hug L.A."/>
            <person name="Sharon I."/>
            <person name="Castelle C.J."/>
            <person name="Probst A.J."/>
            <person name="Thomas B.C."/>
            <person name="Singh A."/>
            <person name="Wilkins M.J."/>
            <person name="Karaoz U."/>
            <person name="Brodie E.L."/>
            <person name="Williams K.H."/>
            <person name="Hubbard S.S."/>
            <person name="Banfield J.F."/>
        </authorList>
    </citation>
    <scope>NUCLEOTIDE SEQUENCE [LARGE SCALE GENOMIC DNA]</scope>
</reference>
<accession>A0A1F2WKB2</accession>
<organism evidence="1 2">
    <name type="scientific">Candidatus Solincola sediminis</name>
    <dbReference type="NCBI Taxonomy" id="1797199"/>
    <lineage>
        <taxon>Bacteria</taxon>
        <taxon>Bacillati</taxon>
        <taxon>Actinomycetota</taxon>
        <taxon>Candidatus Geothermincolia</taxon>
        <taxon>Candidatus Geothermincolales</taxon>
        <taxon>Candidatus Geothermincolaceae</taxon>
        <taxon>Candidatus Solincola</taxon>
    </lineage>
</organism>